<keyword evidence="5" id="KW-1185">Reference proteome</keyword>
<name>A0A6H1UB86_9GAMM</name>
<dbReference type="Gene3D" id="3.40.50.150">
    <property type="entry name" value="Vaccinia Virus protein VP39"/>
    <property type="match status" value="1"/>
</dbReference>
<feature type="domain" description="HTH merR-type" evidence="3">
    <location>
        <begin position="1"/>
        <end position="69"/>
    </location>
</feature>
<proteinExistence type="predicted"/>
<dbReference type="Pfam" id="PF13411">
    <property type="entry name" value="MerR_1"/>
    <property type="match status" value="1"/>
</dbReference>
<reference evidence="4 5" key="1">
    <citation type="submission" date="2020-04" db="EMBL/GenBank/DDBJ databases">
        <title>Ferrimonas sp. S7 isolated from sea water.</title>
        <authorList>
            <person name="Bae S.S."/>
            <person name="Baek K."/>
        </authorList>
    </citation>
    <scope>NUCLEOTIDE SEQUENCE [LARGE SCALE GENOMIC DNA]</scope>
    <source>
        <strain evidence="4 5">S7</strain>
    </source>
</reference>
<dbReference type="GO" id="GO:0003700">
    <property type="term" value="F:DNA-binding transcription factor activity"/>
    <property type="evidence" value="ECO:0007669"/>
    <property type="project" value="InterPro"/>
</dbReference>
<dbReference type="RefSeq" id="WP_168658884.1">
    <property type="nucleotide sequence ID" value="NZ_CP051180.1"/>
</dbReference>
<dbReference type="InterPro" id="IPR047057">
    <property type="entry name" value="MerR_fam"/>
</dbReference>
<dbReference type="SUPFAM" id="SSF46955">
    <property type="entry name" value="Putative DNA-binding domain"/>
    <property type="match status" value="1"/>
</dbReference>
<evidence type="ECO:0000256" key="1">
    <source>
        <dbReference type="ARBA" id="ARBA00023125"/>
    </source>
</evidence>
<dbReference type="PROSITE" id="PS50937">
    <property type="entry name" value="HTH_MERR_2"/>
    <property type="match status" value="1"/>
</dbReference>
<keyword evidence="1" id="KW-0238">DNA-binding</keyword>
<evidence type="ECO:0000313" key="4">
    <source>
        <dbReference type="EMBL" id="QIZ75623.1"/>
    </source>
</evidence>
<keyword evidence="2" id="KW-0175">Coiled coil</keyword>
<sequence length="388" mass="44214">MYRITELANAVGLTRTTLLYYEKQQLLQGRRLDNGYRVYSDQDLQRLKLLQRLQAAGLTLKECKACLDAKIDRQLLRQRLAQLDEEIAAKQQSRTLLAALLGEGEQSSWHQQVSQQAPDAHLNWLMQQGFDEKEALRLKWLSKDMNDHERYMADFMEIFETLTRWGPGDSNDTLTALQLLPQPPKHILEIGCGNGLATAVLAKHSEATITAVDNEEPALERLKQSLAAQQIIGRVQTQCASMTELPFAASSFDLIWSEGSAYIMGFIKALQQWRSLLKDDGIMVVSDMVWLTDKPSPAAKQHLGSDYPDMCNLQQRLQQINAAGYQLLAHFSLSEQAWRNYYQPLEQRLNEVPEPLANSKAAADIRKELAVYHQFIGEYGYQMFILKR</sequence>
<evidence type="ECO:0000313" key="5">
    <source>
        <dbReference type="Proteomes" id="UP000501602"/>
    </source>
</evidence>
<dbReference type="PANTHER" id="PTHR30204:SF97">
    <property type="entry name" value="MERR FAMILY REGULATORY PROTEIN"/>
    <property type="match status" value="1"/>
</dbReference>
<feature type="coiled-coil region" evidence="2">
    <location>
        <begin position="66"/>
        <end position="93"/>
    </location>
</feature>
<dbReference type="AlphaFoldDB" id="A0A6H1UB86"/>
<gene>
    <name evidence="4" type="ORF">HER31_01130</name>
</gene>
<dbReference type="InterPro" id="IPR009061">
    <property type="entry name" value="DNA-bd_dom_put_sf"/>
</dbReference>
<evidence type="ECO:0000256" key="2">
    <source>
        <dbReference type="SAM" id="Coils"/>
    </source>
</evidence>
<dbReference type="Proteomes" id="UP000501602">
    <property type="component" value="Chromosome"/>
</dbReference>
<dbReference type="SMART" id="SM00422">
    <property type="entry name" value="HTH_MERR"/>
    <property type="match status" value="1"/>
</dbReference>
<dbReference type="Pfam" id="PF13649">
    <property type="entry name" value="Methyltransf_25"/>
    <property type="match status" value="1"/>
</dbReference>
<dbReference type="InterPro" id="IPR041698">
    <property type="entry name" value="Methyltransf_25"/>
</dbReference>
<dbReference type="EMBL" id="CP051180">
    <property type="protein sequence ID" value="QIZ75623.1"/>
    <property type="molecule type" value="Genomic_DNA"/>
</dbReference>
<dbReference type="PANTHER" id="PTHR30204">
    <property type="entry name" value="REDOX-CYCLING DRUG-SENSING TRANSCRIPTIONAL ACTIVATOR SOXR"/>
    <property type="match status" value="1"/>
</dbReference>
<dbReference type="CDD" id="cd02440">
    <property type="entry name" value="AdoMet_MTases"/>
    <property type="match status" value="1"/>
</dbReference>
<protein>
    <submittedName>
        <fullName evidence="4">MerR family transcriptional regulator</fullName>
    </submittedName>
</protein>
<dbReference type="KEGG" id="fes:HER31_01130"/>
<dbReference type="SUPFAM" id="SSF53335">
    <property type="entry name" value="S-adenosyl-L-methionine-dependent methyltransferases"/>
    <property type="match status" value="1"/>
</dbReference>
<accession>A0A6H1UB86</accession>
<organism evidence="4 5">
    <name type="scientific">Ferrimonas lipolytica</name>
    <dbReference type="NCBI Taxonomy" id="2724191"/>
    <lineage>
        <taxon>Bacteria</taxon>
        <taxon>Pseudomonadati</taxon>
        <taxon>Pseudomonadota</taxon>
        <taxon>Gammaproteobacteria</taxon>
        <taxon>Alteromonadales</taxon>
        <taxon>Ferrimonadaceae</taxon>
        <taxon>Ferrimonas</taxon>
    </lineage>
</organism>
<dbReference type="Gene3D" id="1.10.1660.10">
    <property type="match status" value="1"/>
</dbReference>
<dbReference type="GO" id="GO:0003677">
    <property type="term" value="F:DNA binding"/>
    <property type="evidence" value="ECO:0007669"/>
    <property type="project" value="UniProtKB-KW"/>
</dbReference>
<dbReference type="InterPro" id="IPR029063">
    <property type="entry name" value="SAM-dependent_MTases_sf"/>
</dbReference>
<dbReference type="InterPro" id="IPR000551">
    <property type="entry name" value="MerR-type_HTH_dom"/>
</dbReference>
<evidence type="ECO:0000259" key="3">
    <source>
        <dbReference type="PROSITE" id="PS50937"/>
    </source>
</evidence>